<dbReference type="AlphaFoldDB" id="A0A6A6PUU5"/>
<evidence type="ECO:0000256" key="3">
    <source>
        <dbReference type="ARBA" id="ARBA00022448"/>
    </source>
</evidence>
<feature type="transmembrane region" description="Helical" evidence="8">
    <location>
        <begin position="416"/>
        <end position="434"/>
    </location>
</feature>
<dbReference type="FunFam" id="1.20.1250.20:FF:000134">
    <property type="entry name" value="MFS sugar transporter protein"/>
    <property type="match status" value="1"/>
</dbReference>
<organism evidence="10 11">
    <name type="scientific">Neohortaea acidophila</name>
    <dbReference type="NCBI Taxonomy" id="245834"/>
    <lineage>
        <taxon>Eukaryota</taxon>
        <taxon>Fungi</taxon>
        <taxon>Dikarya</taxon>
        <taxon>Ascomycota</taxon>
        <taxon>Pezizomycotina</taxon>
        <taxon>Dothideomycetes</taxon>
        <taxon>Dothideomycetidae</taxon>
        <taxon>Mycosphaerellales</taxon>
        <taxon>Teratosphaeriaceae</taxon>
        <taxon>Neohortaea</taxon>
    </lineage>
</organism>
<evidence type="ECO:0000259" key="9">
    <source>
        <dbReference type="PROSITE" id="PS50850"/>
    </source>
</evidence>
<comment type="similarity">
    <text evidence="2 7">Belongs to the major facilitator superfamily. Sugar transporter (TC 2.A.1.1) family.</text>
</comment>
<dbReference type="Pfam" id="PF00083">
    <property type="entry name" value="Sugar_tr"/>
    <property type="match status" value="1"/>
</dbReference>
<dbReference type="InterPro" id="IPR005829">
    <property type="entry name" value="Sugar_transporter_CS"/>
</dbReference>
<dbReference type="PROSITE" id="PS50850">
    <property type="entry name" value="MFS"/>
    <property type="match status" value="1"/>
</dbReference>
<dbReference type="GeneID" id="54472034"/>
<feature type="transmembrane region" description="Helical" evidence="8">
    <location>
        <begin position="144"/>
        <end position="162"/>
    </location>
</feature>
<feature type="domain" description="Major facilitator superfamily (MFS) profile" evidence="9">
    <location>
        <begin position="15"/>
        <end position="468"/>
    </location>
</feature>
<dbReference type="InterPro" id="IPR003663">
    <property type="entry name" value="Sugar/inositol_transpt"/>
</dbReference>
<dbReference type="Proteomes" id="UP000799767">
    <property type="component" value="Unassembled WGS sequence"/>
</dbReference>
<sequence>MSSPSKASFGDYFQYLFPILTTGFAYGWENGSLGGILAMPQFLDYFNNPSAFRQGVLTAGLQAGEFGGSLTLGYLLADRLGRRFTILTAITIYIIGQIILVASVSQAQFIAARVINGFGAGALFQTMSLYTAEISPPQVRGRTTAVLNTGIGLGLMIAYWVQYGTSRLSGGAAWRLPLGLQLVPAAIIGIHMFFRPESPRWLVRHNRDDEALRVLAQLHAHGDESNTLVQAEYLEIRVAVDYEAELQQKTPSYFQLICGKKYRRRTALGVGAQFLQQISGPNIVLYYASKVFAQTGTVGTQATLLANGIGGAILFVSSLQLNIMMDKYGRRKPLIFGPFAMGVCLIVVGSMLVGFGSPYFDPTTQSVNFSFKNKSAGHAAIAFMFLYEAFFGGAYSSVPWTYPNEVFSIESRARGTALSTATNWFCNFWLGLYIPTALNEASWRLYFIFGGICIGISIVSYLFYPETARRSLEELELLFVPSRSAFVFLDKDATTKRSLLAHDITEDPQEAAHELKKALGAEAVHVDAVYEA</sequence>
<dbReference type="Gene3D" id="1.20.1250.20">
    <property type="entry name" value="MFS general substrate transporter like domains"/>
    <property type="match status" value="1"/>
</dbReference>
<keyword evidence="5 8" id="KW-1133">Transmembrane helix</keyword>
<feature type="transmembrane region" description="Helical" evidence="8">
    <location>
        <begin position="446"/>
        <end position="464"/>
    </location>
</feature>
<evidence type="ECO:0000256" key="7">
    <source>
        <dbReference type="RuleBase" id="RU003346"/>
    </source>
</evidence>
<dbReference type="PRINTS" id="PR00171">
    <property type="entry name" value="SUGRTRNSPORT"/>
</dbReference>
<evidence type="ECO:0000256" key="5">
    <source>
        <dbReference type="ARBA" id="ARBA00022989"/>
    </source>
</evidence>
<dbReference type="OrthoDB" id="5399138at2759"/>
<feature type="transmembrane region" description="Helical" evidence="8">
    <location>
        <begin position="376"/>
        <end position="395"/>
    </location>
</feature>
<dbReference type="GO" id="GO:0016020">
    <property type="term" value="C:membrane"/>
    <property type="evidence" value="ECO:0007669"/>
    <property type="project" value="UniProtKB-SubCell"/>
</dbReference>
<dbReference type="InterPro" id="IPR050360">
    <property type="entry name" value="MFS_Sugar_Transporters"/>
</dbReference>
<dbReference type="InterPro" id="IPR020846">
    <property type="entry name" value="MFS_dom"/>
</dbReference>
<evidence type="ECO:0000256" key="4">
    <source>
        <dbReference type="ARBA" id="ARBA00022692"/>
    </source>
</evidence>
<dbReference type="EMBL" id="MU001635">
    <property type="protein sequence ID" value="KAF2483546.1"/>
    <property type="molecule type" value="Genomic_DNA"/>
</dbReference>
<keyword evidence="3 7" id="KW-0813">Transport</keyword>
<feature type="transmembrane region" description="Helical" evidence="8">
    <location>
        <begin position="110"/>
        <end position="132"/>
    </location>
</feature>
<dbReference type="NCBIfam" id="TIGR00879">
    <property type="entry name" value="SP"/>
    <property type="match status" value="1"/>
</dbReference>
<dbReference type="RefSeq" id="XP_033590116.1">
    <property type="nucleotide sequence ID" value="XM_033731032.1"/>
</dbReference>
<protein>
    <submittedName>
        <fullName evidence="10">Putative sugar transporter</fullName>
    </submittedName>
</protein>
<evidence type="ECO:0000313" key="10">
    <source>
        <dbReference type="EMBL" id="KAF2483546.1"/>
    </source>
</evidence>
<dbReference type="PANTHER" id="PTHR48022">
    <property type="entry name" value="PLASTIDIC GLUCOSE TRANSPORTER 4"/>
    <property type="match status" value="1"/>
</dbReference>
<keyword evidence="6 8" id="KW-0472">Membrane</keyword>
<keyword evidence="11" id="KW-1185">Reference proteome</keyword>
<dbReference type="SUPFAM" id="SSF103473">
    <property type="entry name" value="MFS general substrate transporter"/>
    <property type="match status" value="1"/>
</dbReference>
<feature type="transmembrane region" description="Helical" evidence="8">
    <location>
        <begin position="334"/>
        <end position="356"/>
    </location>
</feature>
<keyword evidence="10" id="KW-0762">Sugar transport</keyword>
<name>A0A6A6PUU5_9PEZI</name>
<feature type="transmembrane region" description="Helical" evidence="8">
    <location>
        <begin position="12"/>
        <end position="28"/>
    </location>
</feature>
<evidence type="ECO:0000313" key="11">
    <source>
        <dbReference type="Proteomes" id="UP000799767"/>
    </source>
</evidence>
<dbReference type="GO" id="GO:0005351">
    <property type="term" value="F:carbohydrate:proton symporter activity"/>
    <property type="evidence" value="ECO:0007669"/>
    <property type="project" value="TreeGrafter"/>
</dbReference>
<evidence type="ECO:0000256" key="8">
    <source>
        <dbReference type="SAM" id="Phobius"/>
    </source>
</evidence>
<gene>
    <name evidence="10" type="ORF">BDY17DRAFT_250102</name>
</gene>
<keyword evidence="4 8" id="KW-0812">Transmembrane</keyword>
<evidence type="ECO:0000256" key="1">
    <source>
        <dbReference type="ARBA" id="ARBA00004141"/>
    </source>
</evidence>
<comment type="subcellular location">
    <subcellularLocation>
        <location evidence="1">Membrane</location>
        <topology evidence="1">Multi-pass membrane protein</topology>
    </subcellularLocation>
</comment>
<evidence type="ECO:0000256" key="2">
    <source>
        <dbReference type="ARBA" id="ARBA00010992"/>
    </source>
</evidence>
<feature type="transmembrane region" description="Helical" evidence="8">
    <location>
        <begin position="84"/>
        <end position="104"/>
    </location>
</feature>
<dbReference type="InterPro" id="IPR005828">
    <property type="entry name" value="MFS_sugar_transport-like"/>
</dbReference>
<accession>A0A6A6PUU5</accession>
<dbReference type="InterPro" id="IPR036259">
    <property type="entry name" value="MFS_trans_sf"/>
</dbReference>
<evidence type="ECO:0000256" key="6">
    <source>
        <dbReference type="ARBA" id="ARBA00023136"/>
    </source>
</evidence>
<proteinExistence type="inferred from homology"/>
<feature type="transmembrane region" description="Helical" evidence="8">
    <location>
        <begin position="174"/>
        <end position="194"/>
    </location>
</feature>
<dbReference type="PROSITE" id="PS00217">
    <property type="entry name" value="SUGAR_TRANSPORT_2"/>
    <property type="match status" value="1"/>
</dbReference>
<reference evidence="10" key="1">
    <citation type="journal article" date="2020" name="Stud. Mycol.">
        <title>101 Dothideomycetes genomes: a test case for predicting lifestyles and emergence of pathogens.</title>
        <authorList>
            <person name="Haridas S."/>
            <person name="Albert R."/>
            <person name="Binder M."/>
            <person name="Bloem J."/>
            <person name="Labutti K."/>
            <person name="Salamov A."/>
            <person name="Andreopoulos B."/>
            <person name="Baker S."/>
            <person name="Barry K."/>
            <person name="Bills G."/>
            <person name="Bluhm B."/>
            <person name="Cannon C."/>
            <person name="Castanera R."/>
            <person name="Culley D."/>
            <person name="Daum C."/>
            <person name="Ezra D."/>
            <person name="Gonzalez J."/>
            <person name="Henrissat B."/>
            <person name="Kuo A."/>
            <person name="Liang C."/>
            <person name="Lipzen A."/>
            <person name="Lutzoni F."/>
            <person name="Magnuson J."/>
            <person name="Mondo S."/>
            <person name="Nolan M."/>
            <person name="Ohm R."/>
            <person name="Pangilinan J."/>
            <person name="Park H.-J."/>
            <person name="Ramirez L."/>
            <person name="Alfaro M."/>
            <person name="Sun H."/>
            <person name="Tritt A."/>
            <person name="Yoshinaga Y."/>
            <person name="Zwiers L.-H."/>
            <person name="Turgeon B."/>
            <person name="Goodwin S."/>
            <person name="Spatafora J."/>
            <person name="Crous P."/>
            <person name="Grigoriev I."/>
        </authorList>
    </citation>
    <scope>NUCLEOTIDE SEQUENCE</scope>
    <source>
        <strain evidence="10">CBS 113389</strain>
    </source>
</reference>
<dbReference type="PANTHER" id="PTHR48022:SF2">
    <property type="entry name" value="PLASTIDIC GLUCOSE TRANSPORTER 4"/>
    <property type="match status" value="1"/>
</dbReference>